<accession>M3D7J4</accession>
<dbReference type="HOGENOM" id="CLU_183427_0_0_1"/>
<name>M3D7J4_SPHMS</name>
<protein>
    <submittedName>
        <fullName evidence="1">Uncharacterized protein</fullName>
    </submittedName>
</protein>
<evidence type="ECO:0000313" key="2">
    <source>
        <dbReference type="Proteomes" id="UP000016931"/>
    </source>
</evidence>
<dbReference type="RefSeq" id="XP_016762276.1">
    <property type="nucleotide sequence ID" value="XM_016908761.1"/>
</dbReference>
<sequence length="57" mass="6947">RVCSLLLLNFIDRFRLYRNIRRSITSFYFILANLPFLERNRRTNVIPITLSPYRSNL</sequence>
<dbReference type="EMBL" id="KB456262">
    <property type="protein sequence ID" value="EMF14155.1"/>
    <property type="molecule type" value="Genomic_DNA"/>
</dbReference>
<feature type="non-terminal residue" evidence="1">
    <location>
        <position position="1"/>
    </location>
</feature>
<proteinExistence type="predicted"/>
<organism evidence="1 2">
    <name type="scientific">Sphaerulina musiva (strain SO2202)</name>
    <name type="common">Poplar stem canker fungus</name>
    <name type="synonym">Septoria musiva</name>
    <dbReference type="NCBI Taxonomy" id="692275"/>
    <lineage>
        <taxon>Eukaryota</taxon>
        <taxon>Fungi</taxon>
        <taxon>Dikarya</taxon>
        <taxon>Ascomycota</taxon>
        <taxon>Pezizomycotina</taxon>
        <taxon>Dothideomycetes</taxon>
        <taxon>Dothideomycetidae</taxon>
        <taxon>Mycosphaerellales</taxon>
        <taxon>Mycosphaerellaceae</taxon>
        <taxon>Sphaerulina</taxon>
    </lineage>
</organism>
<dbReference type="GeneID" id="27905898"/>
<evidence type="ECO:0000313" key="1">
    <source>
        <dbReference type="EMBL" id="EMF14155.1"/>
    </source>
</evidence>
<keyword evidence="2" id="KW-1185">Reference proteome</keyword>
<dbReference type="AlphaFoldDB" id="M3D7J4"/>
<dbReference type="OrthoDB" id="5372708at2759"/>
<dbReference type="Proteomes" id="UP000016931">
    <property type="component" value="Unassembled WGS sequence"/>
</dbReference>
<reference evidence="1 2" key="1">
    <citation type="journal article" date="2012" name="PLoS Pathog.">
        <title>Diverse lifestyles and strategies of plant pathogenesis encoded in the genomes of eighteen Dothideomycetes fungi.</title>
        <authorList>
            <person name="Ohm R.A."/>
            <person name="Feau N."/>
            <person name="Henrissat B."/>
            <person name="Schoch C.L."/>
            <person name="Horwitz B.A."/>
            <person name="Barry K.W."/>
            <person name="Condon B.J."/>
            <person name="Copeland A.C."/>
            <person name="Dhillon B."/>
            <person name="Glaser F."/>
            <person name="Hesse C.N."/>
            <person name="Kosti I."/>
            <person name="LaButti K."/>
            <person name="Lindquist E.A."/>
            <person name="Lucas S."/>
            <person name="Salamov A.A."/>
            <person name="Bradshaw R.E."/>
            <person name="Ciuffetti L."/>
            <person name="Hamelin R.C."/>
            <person name="Kema G.H.J."/>
            <person name="Lawrence C."/>
            <person name="Scott J.A."/>
            <person name="Spatafora J.W."/>
            <person name="Turgeon B.G."/>
            <person name="de Wit P.J.G.M."/>
            <person name="Zhong S."/>
            <person name="Goodwin S.B."/>
            <person name="Grigoriev I.V."/>
        </authorList>
    </citation>
    <scope>NUCLEOTIDE SEQUENCE [LARGE SCALE GENOMIC DNA]</scope>
    <source>
        <strain evidence="1 2">SO2202</strain>
    </source>
</reference>
<gene>
    <name evidence="1" type="ORF">SEPMUDRAFT_39904</name>
</gene>